<dbReference type="Proteomes" id="UP000324022">
    <property type="component" value="Unassembled WGS sequence"/>
</dbReference>
<dbReference type="Gene3D" id="3.10.129.10">
    <property type="entry name" value="Hotdog Thioesterase"/>
    <property type="match status" value="2"/>
</dbReference>
<dbReference type="EMBL" id="OOIN01000003">
    <property type="protein sequence ID" value="SPO21923.1"/>
    <property type="molecule type" value="Genomic_DNA"/>
</dbReference>
<dbReference type="FunFam" id="3.10.129.10:FF:000103">
    <property type="entry name" value="WGS project CABT00000000 data, contig 2.1"/>
    <property type="match status" value="1"/>
</dbReference>
<proteinExistence type="predicted"/>
<name>A0A5C3DTY4_9BASI</name>
<organism evidence="3 4">
    <name type="scientific">Ustilago trichophora</name>
    <dbReference type="NCBI Taxonomy" id="86804"/>
    <lineage>
        <taxon>Eukaryota</taxon>
        <taxon>Fungi</taxon>
        <taxon>Dikarya</taxon>
        <taxon>Basidiomycota</taxon>
        <taxon>Ustilaginomycotina</taxon>
        <taxon>Ustilaginomycetes</taxon>
        <taxon>Ustilaginales</taxon>
        <taxon>Ustilaginaceae</taxon>
        <taxon>Ustilago</taxon>
    </lineage>
</organism>
<evidence type="ECO:0000313" key="4">
    <source>
        <dbReference type="Proteomes" id="UP000324022"/>
    </source>
</evidence>
<keyword evidence="4" id="KW-1185">Reference proteome</keyword>
<feature type="region of interest" description="Disordered" evidence="1">
    <location>
        <begin position="219"/>
        <end position="240"/>
    </location>
</feature>
<dbReference type="GO" id="GO:0005739">
    <property type="term" value="C:mitochondrion"/>
    <property type="evidence" value="ECO:0007669"/>
    <property type="project" value="TreeGrafter"/>
</dbReference>
<dbReference type="InterPro" id="IPR052741">
    <property type="entry name" value="Mitochondrial_HTD2"/>
</dbReference>
<dbReference type="InterPro" id="IPR039569">
    <property type="entry name" value="FAS1-like_DH_region"/>
</dbReference>
<evidence type="ECO:0000256" key="1">
    <source>
        <dbReference type="SAM" id="MobiDB-lite"/>
    </source>
</evidence>
<dbReference type="PANTHER" id="PTHR28152:SF1">
    <property type="entry name" value="HYDROXYACYL-THIOESTER DEHYDRATASE TYPE 2, MITOCHONDRIAL"/>
    <property type="match status" value="1"/>
</dbReference>
<accession>A0A5C3DTY4</accession>
<dbReference type="InterPro" id="IPR029069">
    <property type="entry name" value="HotDog_dom_sf"/>
</dbReference>
<reference evidence="3 4" key="1">
    <citation type="submission" date="2018-03" db="EMBL/GenBank/DDBJ databases">
        <authorList>
            <person name="Guldener U."/>
        </authorList>
    </citation>
    <scope>NUCLEOTIDE SEQUENCE [LARGE SCALE GENOMIC DNA]</scope>
    <source>
        <strain evidence="3 4">NBRC100155</strain>
    </source>
</reference>
<evidence type="ECO:0000259" key="2">
    <source>
        <dbReference type="Pfam" id="PF13452"/>
    </source>
</evidence>
<dbReference type="OrthoDB" id="3257538at2759"/>
<protein>
    <submittedName>
        <fullName evidence="3">Related to HTD2 - mitochondrial 3-hydroxyacyl-thioester dehydratase</fullName>
    </submittedName>
</protein>
<sequence length="365" mass="40238">MLRIIHTQRLVRATNLTAAPFKVATRTAWSRNITSTQALTQQQSSTASSLDEWTHTIQAHTTTMHDTADLNKARQLLLVLPNLSTASSSVTSSRRLLDKHTGEEALAAKPGSSMPLGSELVLFNPLLSETTLGTDGTERTFGPPGGLDQRMWASGSFEFEQGKQLKIGQEIQCEVAVESVQPKEGAKTGMMVLVTRKLSYTSPDGLVMTERRCHVYRKQRPADQRKYVPPPAGKAPSVSDVEEKHSDFGFDYYATRAALFRYSAATFNAHRIHLDPEYCRNEEGHPDCLVHGPLTATLLLNLMASAAQEASGQVNKFEYRATSPLTVEQKIRLRGAWEDSDKKKASLWALNEAGTVCMTAKATLF</sequence>
<dbReference type="PANTHER" id="PTHR28152">
    <property type="entry name" value="HYDROXYACYL-THIOESTER DEHYDRATASE TYPE 2, MITOCHONDRIAL"/>
    <property type="match status" value="1"/>
</dbReference>
<evidence type="ECO:0000313" key="3">
    <source>
        <dbReference type="EMBL" id="SPO21923.1"/>
    </source>
</evidence>
<dbReference type="Pfam" id="PF13452">
    <property type="entry name" value="FAS1_DH_region"/>
    <property type="match status" value="1"/>
</dbReference>
<dbReference type="GO" id="GO:0019171">
    <property type="term" value="F:(3R)-hydroxyacyl-[acyl-carrier-protein] dehydratase activity"/>
    <property type="evidence" value="ECO:0007669"/>
    <property type="project" value="TreeGrafter"/>
</dbReference>
<dbReference type="AlphaFoldDB" id="A0A5C3DTY4"/>
<feature type="domain" description="FAS1-like dehydratase" evidence="2">
    <location>
        <begin position="132"/>
        <end position="206"/>
    </location>
</feature>
<gene>
    <name evidence="3" type="ORF">UTRI_01910_B</name>
</gene>
<dbReference type="SUPFAM" id="SSF54637">
    <property type="entry name" value="Thioesterase/thiol ester dehydrase-isomerase"/>
    <property type="match status" value="1"/>
</dbReference>